<dbReference type="OMA" id="EREYCKF"/>
<keyword evidence="2" id="KW-0812">Transmembrane</keyword>
<dbReference type="OrthoDB" id="10511051at2759"/>
<name>A0A1L8FPJ6_XENLA</name>
<feature type="compositionally biased region" description="Polar residues" evidence="1">
    <location>
        <begin position="114"/>
        <end position="127"/>
    </location>
</feature>
<dbReference type="PaxDb" id="8355-A0A1L8FPJ6"/>
<feature type="transmembrane region" description="Helical" evidence="2">
    <location>
        <begin position="181"/>
        <end position="201"/>
    </location>
</feature>
<reference evidence="4" key="1">
    <citation type="submission" date="2025-08" db="UniProtKB">
        <authorList>
            <consortium name="RefSeq"/>
        </authorList>
    </citation>
    <scope>IDENTIFICATION</scope>
    <source>
        <strain evidence="4">J_2021</strain>
        <tissue evidence="4">Erythrocytes</tissue>
    </source>
</reference>
<proteinExistence type="predicted"/>
<evidence type="ECO:0000313" key="4">
    <source>
        <dbReference type="RefSeq" id="XP_018082079.1"/>
    </source>
</evidence>
<organism evidence="3 4">
    <name type="scientific">Xenopus laevis</name>
    <name type="common">African clawed frog</name>
    <dbReference type="NCBI Taxonomy" id="8355"/>
    <lineage>
        <taxon>Eukaryota</taxon>
        <taxon>Metazoa</taxon>
        <taxon>Chordata</taxon>
        <taxon>Craniata</taxon>
        <taxon>Vertebrata</taxon>
        <taxon>Euteleostomi</taxon>
        <taxon>Amphibia</taxon>
        <taxon>Batrachia</taxon>
        <taxon>Anura</taxon>
        <taxon>Pipoidea</taxon>
        <taxon>Pipidae</taxon>
        <taxon>Xenopodinae</taxon>
        <taxon>Xenopus</taxon>
        <taxon>Xenopus</taxon>
    </lineage>
</organism>
<dbReference type="KEGG" id="xla:108696893"/>
<keyword evidence="2" id="KW-1133">Transmembrane helix</keyword>
<keyword evidence="3" id="KW-1185">Reference proteome</keyword>
<feature type="region of interest" description="Disordered" evidence="1">
    <location>
        <begin position="378"/>
        <end position="429"/>
    </location>
</feature>
<dbReference type="Proteomes" id="UP000186698">
    <property type="component" value="Chromosome 7L"/>
</dbReference>
<dbReference type="RefSeq" id="XP_018082079.1">
    <property type="nucleotide sequence ID" value="XM_018226590.2"/>
</dbReference>
<dbReference type="AlphaFoldDB" id="A0A1L8FPJ6"/>
<dbReference type="Bgee" id="108696893">
    <property type="expression patterns" value="Expressed in zone of skin and 2 other cell types or tissues"/>
</dbReference>
<accession>A0A1L8FPJ6</accession>
<evidence type="ECO:0000256" key="2">
    <source>
        <dbReference type="SAM" id="Phobius"/>
    </source>
</evidence>
<feature type="transmembrane region" description="Helical" evidence="2">
    <location>
        <begin position="348"/>
        <end position="369"/>
    </location>
</feature>
<gene>
    <name evidence="4" type="primary">LOC108696893</name>
</gene>
<protein>
    <submittedName>
        <fullName evidence="4">Uncharacterized protein LOC108696893 isoform X1</fullName>
    </submittedName>
</protein>
<feature type="compositionally biased region" description="Basic and acidic residues" evidence="1">
    <location>
        <begin position="384"/>
        <end position="393"/>
    </location>
</feature>
<feature type="region of interest" description="Disordered" evidence="1">
    <location>
        <begin position="77"/>
        <end position="164"/>
    </location>
</feature>
<dbReference type="GeneID" id="108696893"/>
<sequence>MRKRRPALLYLYCPSLGITRILIRCNKRKQILKVPVQETRLENIENKADLPLSIPETSIAPQKNDHDNTMVDTKITEAAQEDPTEKENIKKETVAQPTEMQSEAQEEEFGSEDGISTSSSPETNTTHEPSKWDEGRKKPKQKMRKRKKKQSSMKELRETKVPPSHSIDQIMGTLLMKMIQLLKPGAVVAWIGIFCFLLIGVTPSSGLQENFLQETQTTTINPQVTQSSPGNCRQYLFCVSEGKLWNQPLSIKVGTEREYCKFQMTIPNSTANCTQNSTVRLTNDTCLLLDTIDLERTILFLEYGEGRHGKSVYGTNFTGSCRKMLEDVGADENDNKNKTDDSSTTHTLLIAILTPVGAVTLIGVLYFGYKKCIKSRNQSQGSSKRVERSEYKRNGHVPTENIEMGGQGEERGKEKKEEKLGSFTNANLK</sequence>
<evidence type="ECO:0000313" key="3">
    <source>
        <dbReference type="Proteomes" id="UP000186698"/>
    </source>
</evidence>
<feature type="compositionally biased region" description="Basic residues" evidence="1">
    <location>
        <begin position="137"/>
        <end position="151"/>
    </location>
</feature>
<feature type="compositionally biased region" description="Basic and acidic residues" evidence="1">
    <location>
        <begin position="408"/>
        <end position="420"/>
    </location>
</feature>
<evidence type="ECO:0000256" key="1">
    <source>
        <dbReference type="SAM" id="MobiDB-lite"/>
    </source>
</evidence>
<feature type="compositionally biased region" description="Basic and acidic residues" evidence="1">
    <location>
        <begin position="83"/>
        <end position="93"/>
    </location>
</feature>
<keyword evidence="2" id="KW-0472">Membrane</keyword>